<keyword evidence="2" id="KW-1185">Reference proteome</keyword>
<evidence type="ECO:0000313" key="2">
    <source>
        <dbReference type="Proteomes" id="UP001285441"/>
    </source>
</evidence>
<reference evidence="1" key="2">
    <citation type="submission" date="2023-06" db="EMBL/GenBank/DDBJ databases">
        <authorList>
            <consortium name="Lawrence Berkeley National Laboratory"/>
            <person name="Haridas S."/>
            <person name="Hensen N."/>
            <person name="Bonometti L."/>
            <person name="Westerberg I."/>
            <person name="Brannstrom I.O."/>
            <person name="Guillou S."/>
            <person name="Cros-Aarteil S."/>
            <person name="Calhoun S."/>
            <person name="Kuo A."/>
            <person name="Mondo S."/>
            <person name="Pangilinan J."/>
            <person name="Riley R."/>
            <person name="LaButti K."/>
            <person name="Andreopoulos B."/>
            <person name="Lipzen A."/>
            <person name="Chen C."/>
            <person name="Yanf M."/>
            <person name="Daum C."/>
            <person name="Ng V."/>
            <person name="Clum A."/>
            <person name="Steindorff A."/>
            <person name="Ohm R."/>
            <person name="Martin F."/>
            <person name="Silar P."/>
            <person name="Natvig D."/>
            <person name="Lalanne C."/>
            <person name="Gautier V."/>
            <person name="Ament-velasquez S.L."/>
            <person name="Kruys A."/>
            <person name="Hutchinson M.I."/>
            <person name="Powell A.J."/>
            <person name="Barry K."/>
            <person name="Miller A.N."/>
            <person name="Grigoriev I.V."/>
            <person name="Debuchy R."/>
            <person name="Gladieux P."/>
            <person name="Thoren M.H."/>
            <person name="Johannesson H."/>
        </authorList>
    </citation>
    <scope>NUCLEOTIDE SEQUENCE</scope>
    <source>
        <strain evidence="1">CBS 232.78</strain>
    </source>
</reference>
<dbReference type="Proteomes" id="UP001285441">
    <property type="component" value="Unassembled WGS sequence"/>
</dbReference>
<evidence type="ECO:0000313" key="1">
    <source>
        <dbReference type="EMBL" id="KAK3378390.1"/>
    </source>
</evidence>
<proteinExistence type="predicted"/>
<protein>
    <submittedName>
        <fullName evidence="1">Uncharacterized protein</fullName>
    </submittedName>
</protein>
<gene>
    <name evidence="1" type="ORF">B0H63DRAFT_246230</name>
</gene>
<sequence>MLFVMATFLSRGCPSSSWTDWIRALQRNKPGSKGLPLISYAVRLHSSVDFLDLWSMPCRSPGRTGEGKTHEPIVLLSAFEHPQIVTAQCSGSDRGLFIPQVVISKLFLNISDLASLS</sequence>
<comment type="caution">
    <text evidence="1">The sequence shown here is derived from an EMBL/GenBank/DDBJ whole genome shotgun (WGS) entry which is preliminary data.</text>
</comment>
<organism evidence="1 2">
    <name type="scientific">Podospora didyma</name>
    <dbReference type="NCBI Taxonomy" id="330526"/>
    <lineage>
        <taxon>Eukaryota</taxon>
        <taxon>Fungi</taxon>
        <taxon>Dikarya</taxon>
        <taxon>Ascomycota</taxon>
        <taxon>Pezizomycotina</taxon>
        <taxon>Sordariomycetes</taxon>
        <taxon>Sordariomycetidae</taxon>
        <taxon>Sordariales</taxon>
        <taxon>Podosporaceae</taxon>
        <taxon>Podospora</taxon>
    </lineage>
</organism>
<accession>A0AAE0NCH9</accession>
<name>A0AAE0NCH9_9PEZI</name>
<reference evidence="1" key="1">
    <citation type="journal article" date="2023" name="Mol. Phylogenet. Evol.">
        <title>Genome-scale phylogeny and comparative genomics of the fungal order Sordariales.</title>
        <authorList>
            <person name="Hensen N."/>
            <person name="Bonometti L."/>
            <person name="Westerberg I."/>
            <person name="Brannstrom I.O."/>
            <person name="Guillou S."/>
            <person name="Cros-Aarteil S."/>
            <person name="Calhoun S."/>
            <person name="Haridas S."/>
            <person name="Kuo A."/>
            <person name="Mondo S."/>
            <person name="Pangilinan J."/>
            <person name="Riley R."/>
            <person name="LaButti K."/>
            <person name="Andreopoulos B."/>
            <person name="Lipzen A."/>
            <person name="Chen C."/>
            <person name="Yan M."/>
            <person name="Daum C."/>
            <person name="Ng V."/>
            <person name="Clum A."/>
            <person name="Steindorff A."/>
            <person name="Ohm R.A."/>
            <person name="Martin F."/>
            <person name="Silar P."/>
            <person name="Natvig D.O."/>
            <person name="Lalanne C."/>
            <person name="Gautier V."/>
            <person name="Ament-Velasquez S.L."/>
            <person name="Kruys A."/>
            <person name="Hutchinson M.I."/>
            <person name="Powell A.J."/>
            <person name="Barry K."/>
            <person name="Miller A.N."/>
            <person name="Grigoriev I.V."/>
            <person name="Debuchy R."/>
            <person name="Gladieux P."/>
            <person name="Hiltunen Thoren M."/>
            <person name="Johannesson H."/>
        </authorList>
    </citation>
    <scope>NUCLEOTIDE SEQUENCE</scope>
    <source>
        <strain evidence="1">CBS 232.78</strain>
    </source>
</reference>
<dbReference type="AlphaFoldDB" id="A0AAE0NCH9"/>
<dbReference type="EMBL" id="JAULSW010000006">
    <property type="protein sequence ID" value="KAK3378390.1"/>
    <property type="molecule type" value="Genomic_DNA"/>
</dbReference>